<protein>
    <submittedName>
        <fullName evidence="1">Uncharacterized protein</fullName>
    </submittedName>
</protein>
<dbReference type="AlphaFoldDB" id="A0ABD3C7G4"/>
<evidence type="ECO:0000313" key="1">
    <source>
        <dbReference type="EMBL" id="KAL3625458.1"/>
    </source>
</evidence>
<accession>A0ABD3C7G4</accession>
<proteinExistence type="predicted"/>
<name>A0ABD3C7G4_9LAMI</name>
<dbReference type="EMBL" id="JAVIJP010000052">
    <property type="protein sequence ID" value="KAL3625458.1"/>
    <property type="molecule type" value="Genomic_DNA"/>
</dbReference>
<reference evidence="2" key="1">
    <citation type="journal article" date="2024" name="IScience">
        <title>Strigolactones Initiate the Formation of Haustorium-like Structures in Castilleja.</title>
        <authorList>
            <person name="Buerger M."/>
            <person name="Peterson D."/>
            <person name="Chory J."/>
        </authorList>
    </citation>
    <scope>NUCLEOTIDE SEQUENCE [LARGE SCALE GENOMIC DNA]</scope>
</reference>
<dbReference type="Proteomes" id="UP001632038">
    <property type="component" value="Unassembled WGS sequence"/>
</dbReference>
<keyword evidence="2" id="KW-1185">Reference proteome</keyword>
<evidence type="ECO:0000313" key="2">
    <source>
        <dbReference type="Proteomes" id="UP001632038"/>
    </source>
</evidence>
<sequence>MPGQRDGFSQRKVDVDSDLHSKRLSPFLGGGVQVSFYEGANFIPNSFSSEGIYEGHRNSNNMNPENDLGKVNFRGGFIRGPSCNHHMVVPESPGEV</sequence>
<organism evidence="1 2">
    <name type="scientific">Castilleja foliolosa</name>
    <dbReference type="NCBI Taxonomy" id="1961234"/>
    <lineage>
        <taxon>Eukaryota</taxon>
        <taxon>Viridiplantae</taxon>
        <taxon>Streptophyta</taxon>
        <taxon>Embryophyta</taxon>
        <taxon>Tracheophyta</taxon>
        <taxon>Spermatophyta</taxon>
        <taxon>Magnoliopsida</taxon>
        <taxon>eudicotyledons</taxon>
        <taxon>Gunneridae</taxon>
        <taxon>Pentapetalae</taxon>
        <taxon>asterids</taxon>
        <taxon>lamiids</taxon>
        <taxon>Lamiales</taxon>
        <taxon>Orobanchaceae</taxon>
        <taxon>Pedicularideae</taxon>
        <taxon>Castillejinae</taxon>
        <taxon>Castilleja</taxon>
    </lineage>
</organism>
<comment type="caution">
    <text evidence="1">The sequence shown here is derived from an EMBL/GenBank/DDBJ whole genome shotgun (WGS) entry which is preliminary data.</text>
</comment>
<gene>
    <name evidence="1" type="ORF">CASFOL_030912</name>
</gene>